<keyword evidence="2" id="KW-0677">Repeat</keyword>
<accession>A0A0D2ZR35</accession>
<evidence type="ECO:0000256" key="1">
    <source>
        <dbReference type="ARBA" id="ARBA00022614"/>
    </source>
</evidence>
<dbReference type="FunFam" id="3.40.50.300:FF:001002">
    <property type="entry name" value="Disease resistance protein (TIR-NBS-LRR class)"/>
    <property type="match status" value="1"/>
</dbReference>
<dbReference type="HOGENOM" id="CLU_001561_0_1_1"/>
<dbReference type="GO" id="GO:0043531">
    <property type="term" value="F:ADP binding"/>
    <property type="evidence" value="ECO:0007669"/>
    <property type="project" value="InterPro"/>
</dbReference>
<dbReference type="InterPro" id="IPR058192">
    <property type="entry name" value="WHD_ROQ1-like"/>
</dbReference>
<dbReference type="InterPro" id="IPR042197">
    <property type="entry name" value="Apaf_helical"/>
</dbReference>
<name>A0A0D2ZR35_BRAOL</name>
<dbReference type="Pfam" id="PF00931">
    <property type="entry name" value="NB-ARC"/>
    <property type="match status" value="1"/>
</dbReference>
<proteinExistence type="predicted"/>
<dbReference type="OMA" id="HAPEICD"/>
<dbReference type="Gramene" id="Bo00787s050.1">
    <property type="protein sequence ID" value="Bo00787s050.1"/>
    <property type="gene ID" value="Bo00787s050"/>
</dbReference>
<dbReference type="Pfam" id="PF23282">
    <property type="entry name" value="WHD_ROQ1"/>
    <property type="match status" value="1"/>
</dbReference>
<dbReference type="AlphaFoldDB" id="A0A0D2ZR35"/>
<dbReference type="PANTHER" id="PTHR11017">
    <property type="entry name" value="LEUCINE-RICH REPEAT-CONTAINING PROTEIN"/>
    <property type="match status" value="1"/>
</dbReference>
<keyword evidence="8" id="KW-1185">Reference proteome</keyword>
<evidence type="ECO:0000256" key="4">
    <source>
        <dbReference type="ARBA" id="ARBA00023027"/>
    </source>
</evidence>
<dbReference type="GO" id="GO:0016787">
    <property type="term" value="F:hydrolase activity"/>
    <property type="evidence" value="ECO:0007669"/>
    <property type="project" value="UniProtKB-KW"/>
</dbReference>
<evidence type="ECO:0000313" key="7">
    <source>
        <dbReference type="EnsemblPlants" id="Bo00787s050.1"/>
    </source>
</evidence>
<dbReference type="SMART" id="SM00382">
    <property type="entry name" value="AAA"/>
    <property type="match status" value="1"/>
</dbReference>
<dbReference type="InterPro" id="IPR044974">
    <property type="entry name" value="Disease_R_plants"/>
</dbReference>
<evidence type="ECO:0000259" key="6">
    <source>
        <dbReference type="SMART" id="SM00382"/>
    </source>
</evidence>
<dbReference type="SUPFAM" id="SSF52540">
    <property type="entry name" value="P-loop containing nucleoside triphosphate hydrolases"/>
    <property type="match status" value="1"/>
</dbReference>
<dbReference type="Pfam" id="PF07725">
    <property type="entry name" value="LRR_3"/>
    <property type="match status" value="1"/>
</dbReference>
<evidence type="ECO:0000256" key="2">
    <source>
        <dbReference type="ARBA" id="ARBA00022737"/>
    </source>
</evidence>
<dbReference type="FunFam" id="3.80.10.10:FF:000386">
    <property type="entry name" value="Disease resistance protein RPS4"/>
    <property type="match status" value="1"/>
</dbReference>
<feature type="region of interest" description="Disordered" evidence="5">
    <location>
        <begin position="810"/>
        <end position="857"/>
    </location>
</feature>
<evidence type="ECO:0000256" key="5">
    <source>
        <dbReference type="SAM" id="MobiDB-lite"/>
    </source>
</evidence>
<dbReference type="EnsemblPlants" id="Bo00787s050.1">
    <property type="protein sequence ID" value="Bo00787s050.1"/>
    <property type="gene ID" value="Bo00787s050"/>
</dbReference>
<reference evidence="7" key="1">
    <citation type="journal article" date="2014" name="Genome Biol.">
        <title>Transcriptome and methylome profiling reveals relics of genome dominance in the mesopolyploid Brassica oleracea.</title>
        <authorList>
            <person name="Parkin I.A."/>
            <person name="Koh C."/>
            <person name="Tang H."/>
            <person name="Robinson S.J."/>
            <person name="Kagale S."/>
            <person name="Clarke W.E."/>
            <person name="Town C.D."/>
            <person name="Nixon J."/>
            <person name="Krishnakumar V."/>
            <person name="Bidwell S.L."/>
            <person name="Denoeud F."/>
            <person name="Belcram H."/>
            <person name="Links M.G."/>
            <person name="Just J."/>
            <person name="Clarke C."/>
            <person name="Bender T."/>
            <person name="Huebert T."/>
            <person name="Mason A.S."/>
            <person name="Pires J.C."/>
            <person name="Barker G."/>
            <person name="Moore J."/>
            <person name="Walley P.G."/>
            <person name="Manoli S."/>
            <person name="Batley J."/>
            <person name="Edwards D."/>
            <person name="Nelson M.N."/>
            <person name="Wang X."/>
            <person name="Paterson A.H."/>
            <person name="King G."/>
            <person name="Bancroft I."/>
            <person name="Chalhoub B."/>
            <person name="Sharpe A.G."/>
        </authorList>
    </citation>
    <scope>NUCLEOTIDE SEQUENCE [LARGE SCALE GENOMIC DNA]</scope>
    <source>
        <strain evidence="7">cv. TO1000</strain>
    </source>
</reference>
<dbReference type="Proteomes" id="UP000032141">
    <property type="component" value="Unassembled WGS sequence"/>
</dbReference>
<dbReference type="eggNOG" id="ENOG502QQ7T">
    <property type="taxonomic scope" value="Eukaryota"/>
</dbReference>
<feature type="compositionally biased region" description="Polar residues" evidence="5">
    <location>
        <begin position="825"/>
        <end position="850"/>
    </location>
</feature>
<dbReference type="InterPro" id="IPR011713">
    <property type="entry name" value="Leu-rich_rpt_3"/>
</dbReference>
<dbReference type="GO" id="GO:0006952">
    <property type="term" value="P:defense response"/>
    <property type="evidence" value="ECO:0007669"/>
    <property type="project" value="InterPro"/>
</dbReference>
<dbReference type="FunFam" id="1.10.8.430:FF:000002">
    <property type="entry name" value="Disease resistance protein (TIR-NBS-LRR class)"/>
    <property type="match status" value="1"/>
</dbReference>
<dbReference type="InterPro" id="IPR003593">
    <property type="entry name" value="AAA+_ATPase"/>
</dbReference>
<dbReference type="PANTHER" id="PTHR11017:SF418">
    <property type="entry name" value="DISEASE RESISTANCE PROTEIN (TIR-NBS-LRR CLASS) FAMILY-RELATED"/>
    <property type="match status" value="1"/>
</dbReference>
<dbReference type="Gene3D" id="3.40.50.300">
    <property type="entry name" value="P-loop containing nucleotide triphosphate hydrolases"/>
    <property type="match status" value="1"/>
</dbReference>
<feature type="domain" description="AAA+ ATPase" evidence="6">
    <location>
        <begin position="44"/>
        <end position="256"/>
    </location>
</feature>
<keyword evidence="4" id="KW-0520">NAD</keyword>
<dbReference type="Gene3D" id="3.80.10.10">
    <property type="entry name" value="Ribonuclease Inhibitor"/>
    <property type="match status" value="2"/>
</dbReference>
<dbReference type="InterPro" id="IPR036390">
    <property type="entry name" value="WH_DNA-bd_sf"/>
</dbReference>
<dbReference type="PRINTS" id="PR00364">
    <property type="entry name" value="DISEASERSIST"/>
</dbReference>
<organism evidence="7 8">
    <name type="scientific">Brassica oleracea var. oleracea</name>
    <dbReference type="NCBI Taxonomy" id="109376"/>
    <lineage>
        <taxon>Eukaryota</taxon>
        <taxon>Viridiplantae</taxon>
        <taxon>Streptophyta</taxon>
        <taxon>Embryophyta</taxon>
        <taxon>Tracheophyta</taxon>
        <taxon>Spermatophyta</taxon>
        <taxon>Magnoliopsida</taxon>
        <taxon>eudicotyledons</taxon>
        <taxon>Gunneridae</taxon>
        <taxon>Pentapetalae</taxon>
        <taxon>rosids</taxon>
        <taxon>malvids</taxon>
        <taxon>Brassicales</taxon>
        <taxon>Brassicaceae</taxon>
        <taxon>Brassiceae</taxon>
        <taxon>Brassica</taxon>
    </lineage>
</organism>
<dbReference type="Gene3D" id="1.10.8.430">
    <property type="entry name" value="Helical domain of apoptotic protease-activating factors"/>
    <property type="match status" value="1"/>
</dbReference>
<dbReference type="SUPFAM" id="SSF46785">
    <property type="entry name" value="Winged helix' DNA-binding domain"/>
    <property type="match status" value="1"/>
</dbReference>
<keyword evidence="1" id="KW-0433">Leucine-rich repeat</keyword>
<evidence type="ECO:0000256" key="3">
    <source>
        <dbReference type="ARBA" id="ARBA00022801"/>
    </source>
</evidence>
<protein>
    <recommendedName>
        <fullName evidence="6">AAA+ ATPase domain-containing protein</fullName>
    </recommendedName>
</protein>
<keyword evidence="3" id="KW-0378">Hydrolase</keyword>
<evidence type="ECO:0000313" key="8">
    <source>
        <dbReference type="Proteomes" id="UP000032141"/>
    </source>
</evidence>
<dbReference type="SUPFAM" id="SSF52058">
    <property type="entry name" value="L domain-like"/>
    <property type="match status" value="1"/>
</dbReference>
<dbReference type="InterPro" id="IPR032675">
    <property type="entry name" value="LRR_dom_sf"/>
</dbReference>
<reference evidence="7" key="2">
    <citation type="submission" date="2015-06" db="UniProtKB">
        <authorList>
            <consortium name="EnsemblPlants"/>
        </authorList>
    </citation>
    <scope>IDENTIFICATION</scope>
</reference>
<dbReference type="InterPro" id="IPR027417">
    <property type="entry name" value="P-loop_NTPase"/>
</dbReference>
<sequence length="857" mass="97488">MIEKISKDVLDKLNATPSRDFCGMVGIEIHLMKVLSLLDLDDDGVKMVAISGPAGIGKTTIARALHSIFSSRFQLSCFVNNLRGSHHSGFDEHGLKLHLQNQLLSQMLNQNDMRISHLGALKERLCDHRVLIILDDVNSIKQLEALANETTWFGPGSRIVVTTENNELMQQHGINYTYHVGFPSDEQALKILCRYAFRQSYPHICFKELALRVTKLCGNLPLGLRVVGSSLRGKNEEEWEEVILKLDTILDHQDIEEVLKVGYESLHENELSLFLHIAVFFNYNDVDLVKSMFADNNLDIKHGLKILVSRSLIHVSTDGEIVMHKLLQQVGRKAVRREEPWKCRILIETPDICDVLERAKGSRAVSGILFDISDIDEVSISSRAFKRMPNLRFLKIYKSKEDGNDIENIPEDIEFPPRLRLLHWEAYPNKCLPPTFHPEYLVQLNLRDNELEKLWEGTQRLQNLQKLDLFGSLNLKELPDLSNASNLDSLDLSGCESLVEIPSSFRNLHKLKQLTMLLCIKLQVVPDHFNLASLTSVVMVGCWKLRKLPGISGNITSLSIADTMLEELPESVRLWSRLETLSIYGSLNISPIWLDRWQERKGADIVTIPDWIKDLHGLTWLHIVGCPKLALLPELPSSLRKLTVETCLSLVYFPFDSQVTDFFFPHCFKLCPEARSVIIQKQGRMSAYLPGGEIPWEFEYQATGNALTIPFDIYRFRICVVISPKREHIEDVNLVCRTRINGYPVDSIIYRRLPNIRTPHLFISQSEWFDGGEDAWLDFDSHISFHFSTTSQDVDITECGVQVLREETDGSIGSQESYDDECLSDVSNEPSSQQVYDNLSGGSSDSCSEQVSEDEDK</sequence>
<dbReference type="InterPro" id="IPR002182">
    <property type="entry name" value="NB-ARC"/>
</dbReference>